<accession>A0A8J3BCG0</accession>
<gene>
    <name evidence="1" type="ORF">GCM10007043_08310</name>
</gene>
<sequence>MFEMAPGALAAAELAQLLREGLQVVQGCLEALHAHHPSAIGYAATPAAVLVSARGPSRRRAYDKGRDTFSRGAWDMAAFVFLGAFKVNSMSDNASVNIGKQTLIGFDSENTRKAGGSVTNGDFDSVNTPVVAPSVDDISNEILSPDLSTNPEIA</sequence>
<reference evidence="1" key="1">
    <citation type="journal article" date="2014" name="Int. J. Syst. Evol. Microbiol.">
        <title>Complete genome sequence of Corynebacterium casei LMG S-19264T (=DSM 44701T), isolated from a smear-ripened cheese.</title>
        <authorList>
            <consortium name="US DOE Joint Genome Institute (JGI-PGF)"/>
            <person name="Walter F."/>
            <person name="Albersmeier A."/>
            <person name="Kalinowski J."/>
            <person name="Ruckert C."/>
        </authorList>
    </citation>
    <scope>NUCLEOTIDE SEQUENCE</scope>
    <source>
        <strain evidence="1">JCM 14719</strain>
    </source>
</reference>
<evidence type="ECO:0000313" key="2">
    <source>
        <dbReference type="Proteomes" id="UP000637720"/>
    </source>
</evidence>
<evidence type="ECO:0000313" key="1">
    <source>
        <dbReference type="EMBL" id="GGJ96865.1"/>
    </source>
</evidence>
<organism evidence="1 2">
    <name type="scientific">Calditerricola satsumensis</name>
    <dbReference type="NCBI Taxonomy" id="373054"/>
    <lineage>
        <taxon>Bacteria</taxon>
        <taxon>Bacillati</taxon>
        <taxon>Bacillota</taxon>
        <taxon>Bacilli</taxon>
        <taxon>Bacillales</taxon>
        <taxon>Bacillaceae</taxon>
        <taxon>Calditerricola</taxon>
    </lineage>
</organism>
<comment type="caution">
    <text evidence="1">The sequence shown here is derived from an EMBL/GenBank/DDBJ whole genome shotgun (WGS) entry which is preliminary data.</text>
</comment>
<proteinExistence type="predicted"/>
<reference evidence="1" key="2">
    <citation type="submission" date="2020-09" db="EMBL/GenBank/DDBJ databases">
        <authorList>
            <person name="Sun Q."/>
            <person name="Ohkuma M."/>
        </authorList>
    </citation>
    <scope>NUCLEOTIDE SEQUENCE</scope>
    <source>
        <strain evidence="1">JCM 14719</strain>
    </source>
</reference>
<dbReference type="AlphaFoldDB" id="A0A8J3BCG0"/>
<dbReference type="EMBL" id="BMOF01000011">
    <property type="protein sequence ID" value="GGJ96865.1"/>
    <property type="molecule type" value="Genomic_DNA"/>
</dbReference>
<dbReference type="Proteomes" id="UP000637720">
    <property type="component" value="Unassembled WGS sequence"/>
</dbReference>
<name>A0A8J3BCG0_9BACI</name>
<keyword evidence="2" id="KW-1185">Reference proteome</keyword>
<protein>
    <submittedName>
        <fullName evidence="1">Uncharacterized protein</fullName>
    </submittedName>
</protein>